<dbReference type="InterPro" id="IPR002692">
    <property type="entry name" value="S45"/>
</dbReference>
<evidence type="ECO:0000256" key="1">
    <source>
        <dbReference type="ARBA" id="ARBA00006586"/>
    </source>
</evidence>
<evidence type="ECO:0000256" key="5">
    <source>
        <dbReference type="PIRSR" id="PIRSR001227-2"/>
    </source>
</evidence>
<dbReference type="PIRSF" id="PIRSF001227">
    <property type="entry name" value="Pen_acylase"/>
    <property type="match status" value="1"/>
</dbReference>
<dbReference type="Gene3D" id="2.30.120.10">
    <property type="match status" value="1"/>
</dbReference>
<dbReference type="InterPro" id="IPR043147">
    <property type="entry name" value="Penicillin_amidase_A-knob"/>
</dbReference>
<reference evidence="6" key="1">
    <citation type="journal article" date="2014" name="Int. J. Syst. Evol. Microbiol.">
        <title>Complete genome sequence of Corynebacterium casei LMG S-19264T (=DSM 44701T), isolated from a smear-ripened cheese.</title>
        <authorList>
            <consortium name="US DOE Joint Genome Institute (JGI-PGF)"/>
            <person name="Walter F."/>
            <person name="Albersmeier A."/>
            <person name="Kalinowski J."/>
            <person name="Ruckert C."/>
        </authorList>
    </citation>
    <scope>NUCLEOTIDE SEQUENCE</scope>
    <source>
        <strain evidence="6">JCM 3093</strain>
    </source>
</reference>
<proteinExistence type="inferred from homology"/>
<dbReference type="GO" id="GO:0046872">
    <property type="term" value="F:metal ion binding"/>
    <property type="evidence" value="ECO:0007669"/>
    <property type="project" value="UniProtKB-KW"/>
</dbReference>
<accession>A0AA37BBC1</accession>
<evidence type="ECO:0000313" key="6">
    <source>
        <dbReference type="EMBL" id="GGK45704.1"/>
    </source>
</evidence>
<sequence>MRIAPFARLSRPFRWAARVLSVLVALAVVLAGAATWTVRRSFPQLSGELRLPGLAAPVTVHRDGYGIPHIYADTAADLLKAQGYVHAQDRFWEMDFRRKTTAGRLSEVFGASTLEIDKVVRTLGWRRTAEAELPLLLPETRQALADYAAGVNAWMTRHDGFAARSLEYGVLKLTNGGYEPEPWTPADSLAWLKAMAWDLRSNMESELDRALVAARLPAERAAQLHPGYPFDRHRTIVTAAPAEESKGGRPVEAVAAAGALDRVAALVDAAPSLFGTAGGDPAGIGSNSWVVGGAHTATGKPLLANDPHLGPRMPSIWYQAGLHCRTKSAACPYDVAGYTFAGLPGVVIGHNDKVAWGFTNLGPDVTDLYLERTRGDTVLAGKTWEPMRVRTERIEVAGGEPVELKVRTTGHGPIVSGVLGDAREAVPGAAARLGEQAEGLEVALRWTALDPGRTADAILLMNRAEDFEQFRKGAASFEAPAQNLIYADTAGNIGYQAPGKIPVRSKGDGTMPVPGWTGEHEWTGFIPFEKLPSVYNPPEGYIVTANNAVVRPSEELFLTSDWSHGYRSQRIVERIEEETAKGEVTAETMRALLMDDRNNLAPVLVPHLLRVGAPNDTLEGWDFGQGRDSAGAAYFNAVWRHLLARTFEDELTGPTRPGGGDRWYEVVRALLDRPEDPFWDDVRTKGAAERRDDMLKAAMADADAELRERLGGDPAEWAWGDLHTLDLTHETFGTSGIAPVEWLFNRGPLRTAGGKDTVNATGWDATAGYQVDWVPSMRMVADLADLDRSEWINLTGASGHAFHANYDDQAELWADGRFTPMRFTEPAVRQATENTLTLIP</sequence>
<protein>
    <submittedName>
        <fullName evidence="6">Penicillin amidase</fullName>
    </submittedName>
</protein>
<dbReference type="InterPro" id="IPR043146">
    <property type="entry name" value="Penicillin_amidase_N_B-knob"/>
</dbReference>
<comment type="cofactor">
    <cofactor evidence="5">
        <name>Ca(2+)</name>
        <dbReference type="ChEBI" id="CHEBI:29108"/>
    </cofactor>
    <text evidence="5">Binds 1 Ca(2+) ion per dimer.</text>
</comment>
<dbReference type="EMBL" id="BMQD01000001">
    <property type="protein sequence ID" value="GGK45704.1"/>
    <property type="molecule type" value="Genomic_DNA"/>
</dbReference>
<dbReference type="Pfam" id="PF01804">
    <property type="entry name" value="Penicil_amidase"/>
    <property type="match status" value="1"/>
</dbReference>
<evidence type="ECO:0000256" key="4">
    <source>
        <dbReference type="PIRSR" id="PIRSR001227-1"/>
    </source>
</evidence>
<evidence type="ECO:0000313" key="7">
    <source>
        <dbReference type="Proteomes" id="UP000627984"/>
    </source>
</evidence>
<feature type="active site" description="Nucleophile" evidence="4">
    <location>
        <position position="286"/>
    </location>
</feature>
<dbReference type="GO" id="GO:0016811">
    <property type="term" value="F:hydrolase activity, acting on carbon-nitrogen (but not peptide) bonds, in linear amides"/>
    <property type="evidence" value="ECO:0007669"/>
    <property type="project" value="InterPro"/>
</dbReference>
<dbReference type="CDD" id="cd03747">
    <property type="entry name" value="Ntn_PGA_like"/>
    <property type="match status" value="1"/>
</dbReference>
<keyword evidence="2" id="KW-0378">Hydrolase</keyword>
<name>A0AA37BBC1_9ACTN</name>
<dbReference type="InterPro" id="IPR029055">
    <property type="entry name" value="Ntn_hydrolases_N"/>
</dbReference>
<dbReference type="Gene3D" id="1.10.439.10">
    <property type="entry name" value="Penicillin Amidohydrolase, domain 1"/>
    <property type="match status" value="1"/>
</dbReference>
<organism evidence="6 7">
    <name type="scientific">Planomonospora parontospora</name>
    <dbReference type="NCBI Taxonomy" id="58119"/>
    <lineage>
        <taxon>Bacteria</taxon>
        <taxon>Bacillati</taxon>
        <taxon>Actinomycetota</taxon>
        <taxon>Actinomycetes</taxon>
        <taxon>Streptosporangiales</taxon>
        <taxon>Streptosporangiaceae</taxon>
        <taxon>Planomonospora</taxon>
    </lineage>
</organism>
<dbReference type="PANTHER" id="PTHR34218:SF4">
    <property type="entry name" value="ACYL-HOMOSERINE LACTONE ACYLASE QUIP"/>
    <property type="match status" value="1"/>
</dbReference>
<feature type="binding site" evidence="5">
    <location>
        <position position="367"/>
    </location>
    <ligand>
        <name>Ca(2+)</name>
        <dbReference type="ChEBI" id="CHEBI:29108"/>
    </ligand>
</feature>
<evidence type="ECO:0000256" key="2">
    <source>
        <dbReference type="ARBA" id="ARBA00022801"/>
    </source>
</evidence>
<comment type="caution">
    <text evidence="6">The sequence shown here is derived from an EMBL/GenBank/DDBJ whole genome shotgun (WGS) entry which is preliminary data.</text>
</comment>
<evidence type="ECO:0000256" key="3">
    <source>
        <dbReference type="ARBA" id="ARBA00023145"/>
    </source>
</evidence>
<dbReference type="PANTHER" id="PTHR34218">
    <property type="entry name" value="PEPTIDASE S45 PENICILLIN AMIDASE"/>
    <property type="match status" value="1"/>
</dbReference>
<keyword evidence="5" id="KW-0106">Calcium</keyword>
<reference evidence="6" key="2">
    <citation type="submission" date="2022-09" db="EMBL/GenBank/DDBJ databases">
        <authorList>
            <person name="Sun Q."/>
            <person name="Ohkuma M."/>
        </authorList>
    </citation>
    <scope>NUCLEOTIDE SEQUENCE</scope>
    <source>
        <strain evidence="6">JCM 3093</strain>
    </source>
</reference>
<feature type="binding site" evidence="5">
    <location>
        <position position="364"/>
    </location>
    <ligand>
        <name>Ca(2+)</name>
        <dbReference type="ChEBI" id="CHEBI:29108"/>
    </ligand>
</feature>
<dbReference type="InterPro" id="IPR014395">
    <property type="entry name" value="Pen/GL7ACA/AHL_acylase"/>
</dbReference>
<keyword evidence="5" id="KW-0479">Metal-binding</keyword>
<gene>
    <name evidence="6" type="ORF">GCM10010126_01600</name>
</gene>
<feature type="binding site" evidence="5">
    <location>
        <position position="206"/>
    </location>
    <ligand>
        <name>Ca(2+)</name>
        <dbReference type="ChEBI" id="CHEBI:29108"/>
    </ligand>
</feature>
<dbReference type="GO" id="GO:0017000">
    <property type="term" value="P:antibiotic biosynthetic process"/>
    <property type="evidence" value="ECO:0007669"/>
    <property type="project" value="InterPro"/>
</dbReference>
<dbReference type="Gene3D" id="1.10.1400.10">
    <property type="match status" value="1"/>
</dbReference>
<keyword evidence="3" id="KW-0865">Zymogen</keyword>
<dbReference type="AlphaFoldDB" id="A0AA37BBC1"/>
<dbReference type="RefSeq" id="WP_191893015.1">
    <property type="nucleotide sequence ID" value="NZ_BMQD01000001.1"/>
</dbReference>
<dbReference type="SUPFAM" id="SSF56235">
    <property type="entry name" value="N-terminal nucleophile aminohydrolases (Ntn hydrolases)"/>
    <property type="match status" value="1"/>
</dbReference>
<dbReference type="InterPro" id="IPR023343">
    <property type="entry name" value="Penicillin_amidase_dom1"/>
</dbReference>
<dbReference type="Gene3D" id="3.60.20.10">
    <property type="entry name" value="Glutamine Phosphoribosylpyrophosphate, subunit 1, domain 1"/>
    <property type="match status" value="1"/>
</dbReference>
<dbReference type="Proteomes" id="UP000627984">
    <property type="component" value="Unassembled WGS sequence"/>
</dbReference>
<comment type="similarity">
    <text evidence="1">Belongs to the peptidase S45 family.</text>
</comment>